<keyword evidence="1 4" id="KW-0489">Methyltransferase</keyword>
<dbReference type="FunCoup" id="A0A7M7Q208">
    <property type="interactions" value="879"/>
</dbReference>
<name>A0A7M7Q208_NASVI</name>
<dbReference type="CDD" id="cd02440">
    <property type="entry name" value="AdoMet_MTases"/>
    <property type="match status" value="1"/>
</dbReference>
<dbReference type="GO" id="GO:0008168">
    <property type="term" value="F:methyltransferase activity"/>
    <property type="evidence" value="ECO:0007669"/>
    <property type="project" value="UniProtKB-UniRule"/>
</dbReference>
<evidence type="ECO:0000256" key="1">
    <source>
        <dbReference type="ARBA" id="ARBA00022603"/>
    </source>
</evidence>
<accession>A0A7M7Q208</accession>
<proteinExistence type="inferred from homology"/>
<dbReference type="SUPFAM" id="SSF53335">
    <property type="entry name" value="S-adenosyl-L-methionine-dependent methyltransferases"/>
    <property type="match status" value="1"/>
</dbReference>
<dbReference type="GeneID" id="100117446"/>
<feature type="binding site" evidence="4">
    <location>
        <position position="161"/>
    </location>
    <ligand>
        <name>S-adenosyl-L-methionine</name>
        <dbReference type="ChEBI" id="CHEBI:59789"/>
    </ligand>
</feature>
<dbReference type="EC" id="2.1.1.-" evidence="4"/>
<dbReference type="AlphaFoldDB" id="A0A7M7Q208"/>
<sequence length="351" mass="40925">MEEKRGVERKIERKASEKHKQLANFIKEIHTQLRIDSEKYGAEETWKTHITRNDKLNHYAESMYQLATEHWVEKSKTSAPLTYCRVEWIKHQCKEYFFNGGMEKFDDKEVHLLNKDIEELKKIDYSTKIKTTIDSKINVLDVGSCYNPFSSEHLFSVTAIDIAPYSKDVTKCDFLNLNVGNTKIFLESEQALIELPKNSFDAVIFSLLLEYIPSPEQRFLCCQKAYDLLKNGGVLIVATPDSKHMGANTKVINTSWKVVLAKLGFMRIQYEKLPHIHCLVFRKCFYKVAAMKKIDWKKINEEDELFSSGKIFIPQDFHTKLKEEIPDTSFKKFEHNDQELVSLFGELPCED</sequence>
<dbReference type="GO" id="GO:1904262">
    <property type="term" value="P:negative regulation of TORC1 signaling"/>
    <property type="evidence" value="ECO:0007669"/>
    <property type="project" value="TreeGrafter"/>
</dbReference>
<feature type="binding site" evidence="4">
    <location>
        <position position="143"/>
    </location>
    <ligand>
        <name>S-adenosyl-L-methionine</name>
        <dbReference type="ChEBI" id="CHEBI:59789"/>
    </ligand>
</feature>
<dbReference type="EnsemblMetazoa" id="XM_032597195">
    <property type="protein sequence ID" value="XP_032453086"/>
    <property type="gene ID" value="LOC100117446"/>
</dbReference>
<dbReference type="RefSeq" id="XP_031779618.1">
    <property type="nucleotide sequence ID" value="XM_031923758.2"/>
</dbReference>
<dbReference type="GO" id="GO:0032259">
    <property type="term" value="P:methylation"/>
    <property type="evidence" value="ECO:0007669"/>
    <property type="project" value="UniProtKB-KW"/>
</dbReference>
<dbReference type="HAMAP" id="MF_03044">
    <property type="entry name" value="BMT2"/>
    <property type="match status" value="1"/>
</dbReference>
<keyword evidence="6" id="KW-1185">Reference proteome</keyword>
<dbReference type="Pfam" id="PF11968">
    <property type="entry name" value="Bmt2"/>
    <property type="match status" value="1"/>
</dbReference>
<dbReference type="EnsemblMetazoa" id="XM_031923758">
    <property type="protein sequence ID" value="XP_031779618"/>
    <property type="gene ID" value="LOC100117446"/>
</dbReference>
<evidence type="ECO:0000313" key="6">
    <source>
        <dbReference type="Proteomes" id="UP000002358"/>
    </source>
</evidence>
<dbReference type="SMR" id="A0A7M7Q208"/>
<dbReference type="InterPro" id="IPR021867">
    <property type="entry name" value="Bmt2/SAMTOR"/>
</dbReference>
<evidence type="ECO:0000256" key="4">
    <source>
        <dbReference type="HAMAP-Rule" id="MF_03044"/>
    </source>
</evidence>
<dbReference type="OMA" id="CCQKAYE"/>
<comment type="similarity">
    <text evidence="4">Belongs to the BMT2 family.</text>
</comment>
<dbReference type="Proteomes" id="UP000002358">
    <property type="component" value="Chromosome 2"/>
</dbReference>
<evidence type="ECO:0000256" key="2">
    <source>
        <dbReference type="ARBA" id="ARBA00022679"/>
    </source>
</evidence>
<dbReference type="InterPro" id="IPR029063">
    <property type="entry name" value="SAM-dependent_MTases_sf"/>
</dbReference>
<evidence type="ECO:0000256" key="3">
    <source>
        <dbReference type="ARBA" id="ARBA00022691"/>
    </source>
</evidence>
<dbReference type="RefSeq" id="XP_032453086.1">
    <property type="nucleotide sequence ID" value="XM_032597195.1"/>
</dbReference>
<keyword evidence="3 4" id="KW-0949">S-adenosyl-L-methionine</keyword>
<comment type="function">
    <text evidence="4">S-adenosyl-L-methionine-binding protein that acts as an inhibitor of mTORC1 signaling. Acts as a sensor of S-adenosyl-L-methionine to signal methionine sufficiency to mTORC1. Probably also acts as a S-adenosyl-L-methionine-dependent methyltransferase.</text>
</comment>
<organism evidence="5 6">
    <name type="scientific">Nasonia vitripennis</name>
    <name type="common">Parasitic wasp</name>
    <dbReference type="NCBI Taxonomy" id="7425"/>
    <lineage>
        <taxon>Eukaryota</taxon>
        <taxon>Metazoa</taxon>
        <taxon>Ecdysozoa</taxon>
        <taxon>Arthropoda</taxon>
        <taxon>Hexapoda</taxon>
        <taxon>Insecta</taxon>
        <taxon>Pterygota</taxon>
        <taxon>Neoptera</taxon>
        <taxon>Endopterygota</taxon>
        <taxon>Hymenoptera</taxon>
        <taxon>Apocrita</taxon>
        <taxon>Proctotrupomorpha</taxon>
        <taxon>Chalcidoidea</taxon>
        <taxon>Pteromalidae</taxon>
        <taxon>Pteromalinae</taxon>
        <taxon>Nasonia</taxon>
    </lineage>
</organism>
<evidence type="ECO:0000313" key="5">
    <source>
        <dbReference type="EnsemblMetazoa" id="XP_031779618"/>
    </source>
</evidence>
<dbReference type="PANTHER" id="PTHR21008:SF0">
    <property type="entry name" value="S-ADENOSYLMETHIONINE SENSOR UPSTREAM OF MTORC1"/>
    <property type="match status" value="1"/>
</dbReference>
<protein>
    <recommendedName>
        <fullName evidence="4">S-adenosylmethionine sensor upstream of mTORC1</fullName>
    </recommendedName>
    <alternativeName>
        <fullName evidence="4">Probable methyltransferase BMT2 homolog</fullName>
        <ecNumber evidence="4">2.1.1.-</ecNumber>
    </alternativeName>
</protein>
<dbReference type="CTD" id="154743"/>
<dbReference type="PANTHER" id="PTHR21008">
    <property type="entry name" value="S-ADENOSYLMETHIONINE SENSOR UPSTREAM OF MTORC1-RELATED"/>
    <property type="match status" value="1"/>
</dbReference>
<dbReference type="InParanoid" id="A0A7M7Q208"/>
<dbReference type="KEGG" id="nvi:100117446"/>
<keyword evidence="2 4" id="KW-0808">Transferase</keyword>
<dbReference type="OrthoDB" id="5954793at2759"/>
<dbReference type="Gene3D" id="3.40.50.150">
    <property type="entry name" value="Vaccinia Virus protein VP39"/>
    <property type="match status" value="1"/>
</dbReference>
<reference evidence="5" key="1">
    <citation type="submission" date="2021-01" db="UniProtKB">
        <authorList>
            <consortium name="EnsemblMetazoa"/>
        </authorList>
    </citation>
    <scope>IDENTIFICATION</scope>
</reference>